<evidence type="ECO:0000259" key="3">
    <source>
        <dbReference type="Pfam" id="PF24883"/>
    </source>
</evidence>
<dbReference type="OrthoDB" id="1577640at2759"/>
<sequence>DQVFLVIDALDECLDQTCRNLLSTLAVVQKETGMKILATSRYNTVEFTQSFEQAVVLEIRAKESDVKTALNGQREKLSGCVRNDLQLWIEVKERIATAIDGMFVLAEPLLDSLRGSYSPRDVEDKLDAFEKSTDKLSTVYKAAVDRIDRRLETRDMARRVLSWIIHARRVLTCQELQHALSVRAASLPFQRQLDKRDLIINLSEVVALCAGLVLISPESNTVQLMHHTARMFFEDSSQQPDWVFLAQTDITNVCVTYLSFDVFKNGPCLTDDEFSERLRLNPLYGYAALYWGEH</sequence>
<keyword evidence="1" id="KW-0677">Repeat</keyword>
<feature type="non-terminal residue" evidence="4">
    <location>
        <position position="1"/>
    </location>
</feature>
<dbReference type="Pfam" id="PF24883">
    <property type="entry name" value="NPHP3_N"/>
    <property type="match status" value="1"/>
</dbReference>
<evidence type="ECO:0000313" key="4">
    <source>
        <dbReference type="EMBL" id="KAH7108773.1"/>
    </source>
</evidence>
<dbReference type="Proteomes" id="UP000717696">
    <property type="component" value="Unassembled WGS sequence"/>
</dbReference>
<feature type="non-terminal residue" evidence="4">
    <location>
        <position position="294"/>
    </location>
</feature>
<feature type="domain" description="Nephrocystin 3-like N-terminal" evidence="3">
    <location>
        <begin position="2"/>
        <end position="41"/>
    </location>
</feature>
<dbReference type="EMBL" id="JAGMUU010000087">
    <property type="protein sequence ID" value="KAH7108773.1"/>
    <property type="molecule type" value="Genomic_DNA"/>
</dbReference>
<comment type="caution">
    <text evidence="4">The sequence shown here is derived from an EMBL/GenBank/DDBJ whole genome shotgun (WGS) entry which is preliminary data.</text>
</comment>
<evidence type="ECO:0000313" key="5">
    <source>
        <dbReference type="Proteomes" id="UP000717696"/>
    </source>
</evidence>
<dbReference type="AlphaFoldDB" id="A0A9P9CXF8"/>
<dbReference type="Pfam" id="PF22939">
    <property type="entry name" value="WHD_GPIID"/>
    <property type="match status" value="1"/>
</dbReference>
<dbReference type="PANTHER" id="PTHR10039">
    <property type="entry name" value="AMELOGENIN"/>
    <property type="match status" value="1"/>
</dbReference>
<evidence type="ECO:0000256" key="1">
    <source>
        <dbReference type="ARBA" id="ARBA00022737"/>
    </source>
</evidence>
<keyword evidence="5" id="KW-1185">Reference proteome</keyword>
<protein>
    <submittedName>
        <fullName evidence="4">Uncharacterized protein</fullName>
    </submittedName>
</protein>
<evidence type="ECO:0000259" key="2">
    <source>
        <dbReference type="Pfam" id="PF22939"/>
    </source>
</evidence>
<name>A0A9P9CXF8_9HYPO</name>
<organism evidence="4 5">
    <name type="scientific">Dactylonectria estremocensis</name>
    <dbReference type="NCBI Taxonomy" id="1079267"/>
    <lineage>
        <taxon>Eukaryota</taxon>
        <taxon>Fungi</taxon>
        <taxon>Dikarya</taxon>
        <taxon>Ascomycota</taxon>
        <taxon>Pezizomycotina</taxon>
        <taxon>Sordariomycetes</taxon>
        <taxon>Hypocreomycetidae</taxon>
        <taxon>Hypocreales</taxon>
        <taxon>Nectriaceae</taxon>
        <taxon>Dactylonectria</taxon>
    </lineage>
</organism>
<dbReference type="InterPro" id="IPR056884">
    <property type="entry name" value="NPHP3-like_N"/>
</dbReference>
<reference evidence="4" key="1">
    <citation type="journal article" date="2021" name="Nat. Commun.">
        <title>Genetic determinants of endophytism in the Arabidopsis root mycobiome.</title>
        <authorList>
            <person name="Mesny F."/>
            <person name="Miyauchi S."/>
            <person name="Thiergart T."/>
            <person name="Pickel B."/>
            <person name="Atanasova L."/>
            <person name="Karlsson M."/>
            <person name="Huettel B."/>
            <person name="Barry K.W."/>
            <person name="Haridas S."/>
            <person name="Chen C."/>
            <person name="Bauer D."/>
            <person name="Andreopoulos W."/>
            <person name="Pangilinan J."/>
            <person name="LaButti K."/>
            <person name="Riley R."/>
            <person name="Lipzen A."/>
            <person name="Clum A."/>
            <person name="Drula E."/>
            <person name="Henrissat B."/>
            <person name="Kohler A."/>
            <person name="Grigoriev I.V."/>
            <person name="Martin F.M."/>
            <person name="Hacquard S."/>
        </authorList>
    </citation>
    <scope>NUCLEOTIDE SEQUENCE</scope>
    <source>
        <strain evidence="4">MPI-CAGE-AT-0021</strain>
    </source>
</reference>
<dbReference type="PANTHER" id="PTHR10039:SF15">
    <property type="entry name" value="NACHT DOMAIN-CONTAINING PROTEIN"/>
    <property type="match status" value="1"/>
</dbReference>
<dbReference type="InterPro" id="IPR054471">
    <property type="entry name" value="GPIID_WHD"/>
</dbReference>
<proteinExistence type="predicted"/>
<gene>
    <name evidence="4" type="ORF">B0J13DRAFT_665581</name>
</gene>
<feature type="domain" description="GPI inositol-deacylase winged helix" evidence="2">
    <location>
        <begin position="152"/>
        <end position="241"/>
    </location>
</feature>
<accession>A0A9P9CXF8</accession>